<comment type="caution">
    <text evidence="5">The sequence shown here is derived from an EMBL/GenBank/DDBJ whole genome shotgun (WGS) entry which is preliminary data.</text>
</comment>
<gene>
    <name evidence="5" type="ORF">FB567DRAFT_494630</name>
</gene>
<dbReference type="EMBL" id="JAGMVJ010000008">
    <property type="protein sequence ID" value="KAH7088390.1"/>
    <property type="molecule type" value="Genomic_DNA"/>
</dbReference>
<name>A0A8K0VZI6_9PLEO</name>
<organism evidence="5 6">
    <name type="scientific">Paraphoma chrysanthemicola</name>
    <dbReference type="NCBI Taxonomy" id="798071"/>
    <lineage>
        <taxon>Eukaryota</taxon>
        <taxon>Fungi</taxon>
        <taxon>Dikarya</taxon>
        <taxon>Ascomycota</taxon>
        <taxon>Pezizomycotina</taxon>
        <taxon>Dothideomycetes</taxon>
        <taxon>Pleosporomycetidae</taxon>
        <taxon>Pleosporales</taxon>
        <taxon>Pleosporineae</taxon>
        <taxon>Phaeosphaeriaceae</taxon>
        <taxon>Paraphoma</taxon>
    </lineage>
</organism>
<protein>
    <submittedName>
        <fullName evidence="5">Adenylate kinase-domain-containing protein</fullName>
    </submittedName>
</protein>
<evidence type="ECO:0000256" key="2">
    <source>
        <dbReference type="ARBA" id="ARBA00022741"/>
    </source>
</evidence>
<evidence type="ECO:0000256" key="3">
    <source>
        <dbReference type="ARBA" id="ARBA00022777"/>
    </source>
</evidence>
<dbReference type="PRINTS" id="PR00094">
    <property type="entry name" value="ADENYLTKNASE"/>
</dbReference>
<evidence type="ECO:0000256" key="4">
    <source>
        <dbReference type="RuleBase" id="RU003330"/>
    </source>
</evidence>
<comment type="similarity">
    <text evidence="4">Belongs to the adenylate kinase family.</text>
</comment>
<dbReference type="Pfam" id="PF00406">
    <property type="entry name" value="ADK"/>
    <property type="match status" value="1"/>
</dbReference>
<dbReference type="InterPro" id="IPR027417">
    <property type="entry name" value="P-loop_NTPase"/>
</dbReference>
<dbReference type="SUPFAM" id="SSF52540">
    <property type="entry name" value="P-loop containing nucleoside triphosphate hydrolases"/>
    <property type="match status" value="1"/>
</dbReference>
<evidence type="ECO:0000256" key="1">
    <source>
        <dbReference type="ARBA" id="ARBA00022679"/>
    </source>
</evidence>
<proteinExistence type="inferred from homology"/>
<reference evidence="5" key="1">
    <citation type="journal article" date="2021" name="Nat. Commun.">
        <title>Genetic determinants of endophytism in the Arabidopsis root mycobiome.</title>
        <authorList>
            <person name="Mesny F."/>
            <person name="Miyauchi S."/>
            <person name="Thiergart T."/>
            <person name="Pickel B."/>
            <person name="Atanasova L."/>
            <person name="Karlsson M."/>
            <person name="Huettel B."/>
            <person name="Barry K.W."/>
            <person name="Haridas S."/>
            <person name="Chen C."/>
            <person name="Bauer D."/>
            <person name="Andreopoulos W."/>
            <person name="Pangilinan J."/>
            <person name="LaButti K."/>
            <person name="Riley R."/>
            <person name="Lipzen A."/>
            <person name="Clum A."/>
            <person name="Drula E."/>
            <person name="Henrissat B."/>
            <person name="Kohler A."/>
            <person name="Grigoriev I.V."/>
            <person name="Martin F.M."/>
            <person name="Hacquard S."/>
        </authorList>
    </citation>
    <scope>NUCLEOTIDE SEQUENCE</scope>
    <source>
        <strain evidence="5">MPI-SDFR-AT-0120</strain>
    </source>
</reference>
<dbReference type="Proteomes" id="UP000813461">
    <property type="component" value="Unassembled WGS sequence"/>
</dbReference>
<keyword evidence="1 4" id="KW-0808">Transferase</keyword>
<dbReference type="PANTHER" id="PTHR23359">
    <property type="entry name" value="NUCLEOTIDE KINASE"/>
    <property type="match status" value="1"/>
</dbReference>
<keyword evidence="6" id="KW-1185">Reference proteome</keyword>
<dbReference type="CDD" id="cd01428">
    <property type="entry name" value="ADK"/>
    <property type="match status" value="1"/>
</dbReference>
<keyword evidence="3 4" id="KW-0418">Kinase</keyword>
<dbReference type="GO" id="GO:0006139">
    <property type="term" value="P:nucleobase-containing compound metabolic process"/>
    <property type="evidence" value="ECO:0007669"/>
    <property type="project" value="InterPro"/>
</dbReference>
<evidence type="ECO:0000313" key="5">
    <source>
        <dbReference type="EMBL" id="KAH7088390.1"/>
    </source>
</evidence>
<dbReference type="AlphaFoldDB" id="A0A8K0VZI6"/>
<dbReference type="OrthoDB" id="442176at2759"/>
<dbReference type="HAMAP" id="MF_00235">
    <property type="entry name" value="Adenylate_kinase_Adk"/>
    <property type="match status" value="1"/>
</dbReference>
<dbReference type="Gene3D" id="3.40.50.300">
    <property type="entry name" value="P-loop containing nucleotide triphosphate hydrolases"/>
    <property type="match status" value="1"/>
</dbReference>
<evidence type="ECO:0000313" key="6">
    <source>
        <dbReference type="Proteomes" id="UP000813461"/>
    </source>
</evidence>
<sequence>MPPQIISILGPPGSSKTTQSALLAQNFRLTHLNIGAILRAEANNSTSPWSSLIAANMAAGRIGPKEMSAEMLRVRIEKEGAGGDGDMFLSDGFPRRLDQASYFSTLVCPLTCLIVLECAQEILVQRLEERKRADDTRETICARIRTFEEDTREVVARFEEEGRVVRVASEGDVGEVFGRVVAGLEGVGVVLKRR</sequence>
<dbReference type="InterPro" id="IPR000850">
    <property type="entry name" value="Adenylat/UMP-CMP_kin"/>
</dbReference>
<dbReference type="GO" id="GO:0005524">
    <property type="term" value="F:ATP binding"/>
    <property type="evidence" value="ECO:0007669"/>
    <property type="project" value="InterPro"/>
</dbReference>
<dbReference type="GO" id="GO:0019205">
    <property type="term" value="F:nucleobase-containing compound kinase activity"/>
    <property type="evidence" value="ECO:0007669"/>
    <property type="project" value="InterPro"/>
</dbReference>
<keyword evidence="2" id="KW-0547">Nucleotide-binding</keyword>
<accession>A0A8K0VZI6</accession>